<feature type="domain" description="Aminoglycoside phosphotransferase" evidence="1">
    <location>
        <begin position="17"/>
        <end position="228"/>
    </location>
</feature>
<keyword evidence="2" id="KW-0808">Transferase</keyword>
<dbReference type="SUPFAM" id="SSF56112">
    <property type="entry name" value="Protein kinase-like (PK-like)"/>
    <property type="match status" value="1"/>
</dbReference>
<gene>
    <name evidence="2" type="ORF">FDK22_09595</name>
</gene>
<dbReference type="Proteomes" id="UP000308901">
    <property type="component" value="Unassembled WGS sequence"/>
</dbReference>
<dbReference type="InterPro" id="IPR002575">
    <property type="entry name" value="Aminoglycoside_PTrfase"/>
</dbReference>
<sequence length="320" mass="37913">MEKIKEFLKDTSYENFTIEVASSDASFRRYFRLKDKNKSFILMDSSLEKSSLKPFIKVTNLLLSVNSHAPKIVFEDYEKGFLILEDLGSLNLLDKLNKDNFKTVYKKCIDEIITMQKIDAKDLPLYDEAFLKQEMNLMKEWFLNKYLQKNLNKEEIEVIEKSIDLIAKKVLSHPQGVFVHRDFHSRNIMFCEPLGIIDYQDAMNGSIVYDLVSLLKDLYIKFNPKDIEKLALYFKEQKRLKISDEEFLQWFDFMGLQRHIKVLGIFARLYIRDNKNGYLKDLPLTLEYVLESLKKYPELNELYEILSKVKLPCQPQILQH</sequence>
<name>A0A5R8XZC1_9BACT</name>
<proteinExistence type="predicted"/>
<dbReference type="Gene3D" id="3.30.200.20">
    <property type="entry name" value="Phosphorylase Kinase, domain 1"/>
    <property type="match status" value="1"/>
</dbReference>
<dbReference type="EMBL" id="VANU01000004">
    <property type="protein sequence ID" value="TLP37567.1"/>
    <property type="molecule type" value="Genomic_DNA"/>
</dbReference>
<evidence type="ECO:0000313" key="3">
    <source>
        <dbReference type="Proteomes" id="UP000308901"/>
    </source>
</evidence>
<dbReference type="Gene3D" id="3.90.1200.10">
    <property type="match status" value="1"/>
</dbReference>
<protein>
    <submittedName>
        <fullName evidence="2">Aminoglycoside phosphotransferase</fullName>
    </submittedName>
</protein>
<reference evidence="2 3" key="1">
    <citation type="submission" date="2019-05" db="EMBL/GenBank/DDBJ databases">
        <title>Arcobacter sp. nov., isolated from sea sediment.</title>
        <authorList>
            <person name="Kim W."/>
        </authorList>
    </citation>
    <scope>NUCLEOTIDE SEQUENCE [LARGE SCALE GENOMIC DNA]</scope>
    <source>
        <strain evidence="2 3">CAU 1517</strain>
    </source>
</reference>
<dbReference type="AlphaFoldDB" id="A0A5R8XZC1"/>
<dbReference type="GO" id="GO:0016740">
    <property type="term" value="F:transferase activity"/>
    <property type="evidence" value="ECO:0007669"/>
    <property type="project" value="UniProtKB-KW"/>
</dbReference>
<comment type="caution">
    <text evidence="2">The sequence shown here is derived from an EMBL/GenBank/DDBJ whole genome shotgun (WGS) entry which is preliminary data.</text>
</comment>
<dbReference type="InterPro" id="IPR011009">
    <property type="entry name" value="Kinase-like_dom_sf"/>
</dbReference>
<dbReference type="RefSeq" id="WP_138152712.1">
    <property type="nucleotide sequence ID" value="NZ_VANU01000004.1"/>
</dbReference>
<accession>A0A5R8XZC1</accession>
<evidence type="ECO:0000259" key="1">
    <source>
        <dbReference type="Pfam" id="PF01636"/>
    </source>
</evidence>
<evidence type="ECO:0000313" key="2">
    <source>
        <dbReference type="EMBL" id="TLP37567.1"/>
    </source>
</evidence>
<dbReference type="Pfam" id="PF01636">
    <property type="entry name" value="APH"/>
    <property type="match status" value="1"/>
</dbReference>
<dbReference type="OrthoDB" id="9809275at2"/>
<keyword evidence="3" id="KW-1185">Reference proteome</keyword>
<organism evidence="2 3">
    <name type="scientific">Arcobacter arenosus</name>
    <dbReference type="NCBI Taxonomy" id="2576037"/>
    <lineage>
        <taxon>Bacteria</taxon>
        <taxon>Pseudomonadati</taxon>
        <taxon>Campylobacterota</taxon>
        <taxon>Epsilonproteobacteria</taxon>
        <taxon>Campylobacterales</taxon>
        <taxon>Arcobacteraceae</taxon>
        <taxon>Arcobacter</taxon>
    </lineage>
</organism>